<dbReference type="Proteomes" id="UP001221898">
    <property type="component" value="Unassembled WGS sequence"/>
</dbReference>
<dbReference type="Pfam" id="PF07894">
    <property type="entry name" value="SACK1"/>
    <property type="match status" value="1"/>
</dbReference>
<gene>
    <name evidence="5" type="ORF">AAFF_G00044440</name>
</gene>
<dbReference type="PANTHER" id="PTHR16181">
    <property type="entry name" value="PROTEIN FAM83A-RELATED"/>
    <property type="match status" value="1"/>
</dbReference>
<reference evidence="5" key="1">
    <citation type="journal article" date="2023" name="Science">
        <title>Genome structures resolve the early diversification of teleost fishes.</title>
        <authorList>
            <person name="Parey E."/>
            <person name="Louis A."/>
            <person name="Montfort J."/>
            <person name="Bouchez O."/>
            <person name="Roques C."/>
            <person name="Iampietro C."/>
            <person name="Lluch J."/>
            <person name="Castinel A."/>
            <person name="Donnadieu C."/>
            <person name="Desvignes T."/>
            <person name="Floi Bucao C."/>
            <person name="Jouanno E."/>
            <person name="Wen M."/>
            <person name="Mejri S."/>
            <person name="Dirks R."/>
            <person name="Jansen H."/>
            <person name="Henkel C."/>
            <person name="Chen W.J."/>
            <person name="Zahm M."/>
            <person name="Cabau C."/>
            <person name="Klopp C."/>
            <person name="Thompson A.W."/>
            <person name="Robinson-Rechavi M."/>
            <person name="Braasch I."/>
            <person name="Lecointre G."/>
            <person name="Bobe J."/>
            <person name="Postlethwait J.H."/>
            <person name="Berthelot C."/>
            <person name="Roest Crollius H."/>
            <person name="Guiguen Y."/>
        </authorList>
    </citation>
    <scope>NUCLEOTIDE SEQUENCE</scope>
    <source>
        <strain evidence="5">NC1722</strain>
    </source>
</reference>
<sequence length="288" mass="32599">MAGGDWSYHLRGRPSVDVYFPSDRSSTIKDLLRGYIRRATKMLAIVMDTFTDVEILCDILEATRKRSVSVYLLLDHVNLNLFVEMCENLQISSSHLTKMAIRSVQGETYCAKSGRKFTGQIKEKFIIIDCTQALTGSFSFTWMSWQVHRNLAVLFKGSGVKPFDLEFRRLYATSKPVSTFPAQTPPLDVDQPLGLRSPTQASQRRVHTPTCAPARHTLAPLAQCVFQRHTTVSQPFIHQRSFSSNYAARNLGRRLQNFYGGVNGQPDGQFLRPLTDFSFVNQQDAKPQ</sequence>
<keyword evidence="3" id="KW-0963">Cytoplasm</keyword>
<dbReference type="GO" id="GO:0005737">
    <property type="term" value="C:cytoplasm"/>
    <property type="evidence" value="ECO:0007669"/>
    <property type="project" value="UniProtKB-SubCell"/>
</dbReference>
<dbReference type="PANTHER" id="PTHR16181:SF29">
    <property type="entry name" value="PROTEIN FAM83A-RELATED"/>
    <property type="match status" value="1"/>
</dbReference>
<dbReference type="InterPro" id="IPR012461">
    <property type="entry name" value="SACK1"/>
</dbReference>
<dbReference type="InterPro" id="IPR050944">
    <property type="entry name" value="FAM83"/>
</dbReference>
<evidence type="ECO:0000256" key="2">
    <source>
        <dbReference type="ARBA" id="ARBA00006937"/>
    </source>
</evidence>
<evidence type="ECO:0000256" key="1">
    <source>
        <dbReference type="ARBA" id="ARBA00004496"/>
    </source>
</evidence>
<comment type="similarity">
    <text evidence="2">Belongs to the FAM83 family.</text>
</comment>
<dbReference type="SUPFAM" id="SSF56024">
    <property type="entry name" value="Phospholipase D/nuclease"/>
    <property type="match status" value="1"/>
</dbReference>
<comment type="subcellular location">
    <subcellularLocation>
        <location evidence="1">Cytoplasm</location>
    </subcellularLocation>
</comment>
<evidence type="ECO:0000259" key="4">
    <source>
        <dbReference type="Pfam" id="PF07894"/>
    </source>
</evidence>
<comment type="caution">
    <text evidence="5">The sequence shown here is derived from an EMBL/GenBank/DDBJ whole genome shotgun (WGS) entry which is preliminary data.</text>
</comment>
<feature type="domain" description="Scaffolding anchor of CK1" evidence="4">
    <location>
        <begin position="9"/>
        <end position="176"/>
    </location>
</feature>
<accession>A0AAD7S4H0</accession>
<evidence type="ECO:0000256" key="3">
    <source>
        <dbReference type="ARBA" id="ARBA00022490"/>
    </source>
</evidence>
<proteinExistence type="inferred from homology"/>
<protein>
    <recommendedName>
        <fullName evidence="4">Scaffolding anchor of CK1 domain-containing protein</fullName>
    </recommendedName>
</protein>
<dbReference type="GO" id="GO:0007173">
    <property type="term" value="P:epidermal growth factor receptor signaling pathway"/>
    <property type="evidence" value="ECO:0007669"/>
    <property type="project" value="TreeGrafter"/>
</dbReference>
<dbReference type="GO" id="GO:0019901">
    <property type="term" value="F:protein kinase binding"/>
    <property type="evidence" value="ECO:0007669"/>
    <property type="project" value="TreeGrafter"/>
</dbReference>
<dbReference type="EMBL" id="JAINUG010000124">
    <property type="protein sequence ID" value="KAJ8394641.1"/>
    <property type="molecule type" value="Genomic_DNA"/>
</dbReference>
<dbReference type="FunFam" id="3.30.870.10:FF:000004">
    <property type="entry name" value="protein FAM83H isoform X2"/>
    <property type="match status" value="1"/>
</dbReference>
<organism evidence="5 6">
    <name type="scientific">Aldrovandia affinis</name>
    <dbReference type="NCBI Taxonomy" id="143900"/>
    <lineage>
        <taxon>Eukaryota</taxon>
        <taxon>Metazoa</taxon>
        <taxon>Chordata</taxon>
        <taxon>Craniata</taxon>
        <taxon>Vertebrata</taxon>
        <taxon>Euteleostomi</taxon>
        <taxon>Actinopterygii</taxon>
        <taxon>Neopterygii</taxon>
        <taxon>Teleostei</taxon>
        <taxon>Notacanthiformes</taxon>
        <taxon>Halosauridae</taxon>
        <taxon>Aldrovandia</taxon>
    </lineage>
</organism>
<dbReference type="AlphaFoldDB" id="A0AAD7S4H0"/>
<name>A0AAD7S4H0_9TELE</name>
<dbReference type="Gene3D" id="3.30.870.10">
    <property type="entry name" value="Endonuclease Chain A"/>
    <property type="match status" value="1"/>
</dbReference>
<evidence type="ECO:0000313" key="5">
    <source>
        <dbReference type="EMBL" id="KAJ8394641.1"/>
    </source>
</evidence>
<keyword evidence="6" id="KW-1185">Reference proteome</keyword>
<evidence type="ECO:0000313" key="6">
    <source>
        <dbReference type="Proteomes" id="UP001221898"/>
    </source>
</evidence>